<dbReference type="Proteomes" id="UP000313988">
    <property type="component" value="Unassembled WGS sequence"/>
</dbReference>
<dbReference type="OrthoDB" id="62794at2"/>
<dbReference type="GO" id="GO:0004715">
    <property type="term" value="F:non-membrane spanning protein tyrosine kinase activity"/>
    <property type="evidence" value="ECO:0007669"/>
    <property type="project" value="UniProtKB-EC"/>
</dbReference>
<protein>
    <submittedName>
        <fullName evidence="1">Non-specific protein-tyrosine kinase</fullName>
        <ecNumber evidence="1">2.7.10.2</ecNumber>
    </submittedName>
</protein>
<evidence type="ECO:0000313" key="1">
    <source>
        <dbReference type="EMBL" id="MBB6018234.1"/>
    </source>
</evidence>
<dbReference type="PANTHER" id="PTHR32309">
    <property type="entry name" value="TYROSINE-PROTEIN KINASE"/>
    <property type="match status" value="1"/>
</dbReference>
<evidence type="ECO:0000313" key="2">
    <source>
        <dbReference type="EMBL" id="TNM64723.1"/>
    </source>
</evidence>
<accession>A0A5C4XMM0</accession>
<sequence>MMQSPPPRPDAAHRDLEFPQVVRLLRRAAVPVLGVTVLAGVGAYLLSGLQPKVYQATSTLFTEQGGGSNALADSLLRPSPLPRGGLEQALHSPAVVKLVVNRLRSSDIAPATIAKVKRDLEAELSAGSFSKLKVAPDPNSPSNSNTGVVYILTARANTPELARVLANSSVAALQLWDIQRAQRRSEQARAALKLQLDVLDRTAQIGGLSTDDVNRQARASITRDLAVIGASRQSVAGTLDVIAEAVDPASPVSPRPLRTAALAALLTLLFAGGGAVLLGSRRPVATGGEGLPEDDSALYRREAAEARNVTSTVPQR</sequence>
<dbReference type="AlphaFoldDB" id="A0A5C4XMM0"/>
<evidence type="ECO:0000313" key="3">
    <source>
        <dbReference type="Proteomes" id="UP000313988"/>
    </source>
</evidence>
<dbReference type="EMBL" id="JACHEW010000026">
    <property type="protein sequence ID" value="MBB6018234.1"/>
    <property type="molecule type" value="Genomic_DNA"/>
</dbReference>
<dbReference type="EC" id="2.7.10.2" evidence="1"/>
<dbReference type="InterPro" id="IPR050445">
    <property type="entry name" value="Bact_polysacc_biosynth/exp"/>
</dbReference>
<keyword evidence="4" id="KW-1185">Reference proteome</keyword>
<comment type="caution">
    <text evidence="2">The sequence shown here is derived from an EMBL/GenBank/DDBJ whole genome shotgun (WGS) entry which is preliminary data.</text>
</comment>
<gene>
    <name evidence="2" type="ORF">FHR04_19410</name>
    <name evidence="1" type="ORF">HNQ04_003511</name>
</gene>
<keyword evidence="1" id="KW-0808">Transferase</keyword>
<keyword evidence="1" id="KW-0418">Kinase</keyword>
<dbReference type="EMBL" id="VDMO01000038">
    <property type="protein sequence ID" value="TNM64723.1"/>
    <property type="molecule type" value="Genomic_DNA"/>
</dbReference>
<proteinExistence type="predicted"/>
<name>A0A5C4XMM0_9DEIO</name>
<reference evidence="2 3" key="1">
    <citation type="submission" date="2019-06" db="EMBL/GenBank/DDBJ databases">
        <title>Genome sequence of Deinococcus radiopugnans ATCC 19172.</title>
        <authorList>
            <person name="Maclea K.S."/>
            <person name="Maynard C.R."/>
        </authorList>
    </citation>
    <scope>NUCLEOTIDE SEQUENCE [LARGE SCALE GENOMIC DNA]</scope>
    <source>
        <strain evidence="2 3">ATCC 19172</strain>
    </source>
</reference>
<keyword evidence="1" id="KW-0829">Tyrosine-protein kinase</keyword>
<dbReference type="PANTHER" id="PTHR32309:SF31">
    <property type="entry name" value="CAPSULAR EXOPOLYSACCHARIDE FAMILY"/>
    <property type="match status" value="1"/>
</dbReference>
<evidence type="ECO:0000313" key="4">
    <source>
        <dbReference type="Proteomes" id="UP000629870"/>
    </source>
</evidence>
<organism evidence="2 3">
    <name type="scientific">Deinococcus radiopugnans ATCC 19172</name>
    <dbReference type="NCBI Taxonomy" id="585398"/>
    <lineage>
        <taxon>Bacteria</taxon>
        <taxon>Thermotogati</taxon>
        <taxon>Deinococcota</taxon>
        <taxon>Deinococci</taxon>
        <taxon>Deinococcales</taxon>
        <taxon>Deinococcaceae</taxon>
        <taxon>Deinococcus</taxon>
    </lineage>
</organism>
<dbReference type="RefSeq" id="WP_139404849.1">
    <property type="nucleotide sequence ID" value="NZ_JACHEW010000026.1"/>
</dbReference>
<reference evidence="1 4" key="2">
    <citation type="submission" date="2020-08" db="EMBL/GenBank/DDBJ databases">
        <title>Genomic Encyclopedia of Type Strains, Phase IV (KMG-IV): sequencing the most valuable type-strain genomes for metagenomic binning, comparative biology and taxonomic classification.</title>
        <authorList>
            <person name="Goeker M."/>
        </authorList>
    </citation>
    <scope>NUCLEOTIDE SEQUENCE [LARGE SCALE GENOMIC DNA]</scope>
    <source>
        <strain evidence="1 4">DSM 12027</strain>
    </source>
</reference>
<dbReference type="Proteomes" id="UP000629870">
    <property type="component" value="Unassembled WGS sequence"/>
</dbReference>